<protein>
    <submittedName>
        <fullName evidence="14">Viral replication protein</fullName>
    </submittedName>
</protein>
<evidence type="ECO:0000313" key="15">
    <source>
        <dbReference type="Proteomes" id="UP000271872"/>
    </source>
</evidence>
<evidence type="ECO:0000256" key="10">
    <source>
        <dbReference type="ARBA" id="ARBA00022801"/>
    </source>
</evidence>
<evidence type="ECO:0000259" key="13">
    <source>
        <dbReference type="PROSITE" id="PS52020"/>
    </source>
</evidence>
<dbReference type="Gene3D" id="3.40.1310.20">
    <property type="match status" value="1"/>
</dbReference>
<reference evidence="14 15" key="1">
    <citation type="submission" date="2018-07" db="EMBL/GenBank/DDBJ databases">
        <title>Uncovering a Universe of Circular DNA Viruses in Animal Metagenomes.</title>
        <authorList>
            <person name="Tisza M."/>
            <person name="Buck C."/>
            <person name="Pastrana D."/>
            <person name="Welch N."/>
            <person name="Peretti A."/>
        </authorList>
    </citation>
    <scope>NUCLEOTIDE SEQUENCE [LARGE SCALE GENOMIC DNA]</scope>
    <source>
        <strain evidence="14">Ctii88</strain>
    </source>
</reference>
<keyword evidence="11" id="KW-0190">Covalent protein-DNA linkage</keyword>
<dbReference type="PROSITE" id="PS52020">
    <property type="entry name" value="CRESS_DNA_REP"/>
    <property type="match status" value="1"/>
</dbReference>
<dbReference type="Pfam" id="PF02407">
    <property type="entry name" value="Viral_Rep"/>
    <property type="match status" value="1"/>
</dbReference>
<sequence length="305" mass="35348">MSTQNRPSKRWVFTLNNYTEEQTTTLNESLDNGETIKYAVYGFEVGDSGTPHLQGFVIFKHGKRFNECKRALGDTVHIERALGTSQQARDYCQKDGNYKEFGTFPGSSGERNDLAALVTWADRFAEDNGRPATVADIVEHQPNAFVKYSRFAELCRLRFKPKPVESDVPNDWQRELQEELLGPADDRTVKFFVDREGEKGKSWFCRWFMINHHDVTQVFTGGTVADIAYAVDESKKVFLFNMARNGMQFLQYRILEALKDRMVFSPKYMSVTKFFHHKNHVVVFCNEDPDMSMMTADRYDIKYLE</sequence>
<evidence type="ECO:0000256" key="7">
    <source>
        <dbReference type="ARBA" id="ARBA00022723"/>
    </source>
</evidence>
<dbReference type="GO" id="GO:0000166">
    <property type="term" value="F:nucleotide binding"/>
    <property type="evidence" value="ECO:0007669"/>
    <property type="project" value="UniProtKB-KW"/>
</dbReference>
<keyword evidence="10" id="KW-0378">Hydrolase</keyword>
<evidence type="ECO:0000256" key="8">
    <source>
        <dbReference type="ARBA" id="ARBA00022741"/>
    </source>
</evidence>
<dbReference type="GO" id="GO:0016779">
    <property type="term" value="F:nucleotidyltransferase activity"/>
    <property type="evidence" value="ECO:0007669"/>
    <property type="project" value="UniProtKB-KW"/>
</dbReference>
<comment type="subcellular location">
    <subcellularLocation>
        <location evidence="1">Host nucleus</location>
    </subcellularLocation>
</comment>
<dbReference type="GO" id="GO:0004519">
    <property type="term" value="F:endonuclease activity"/>
    <property type="evidence" value="ECO:0007669"/>
    <property type="project" value="UniProtKB-KW"/>
</dbReference>
<evidence type="ECO:0000256" key="5">
    <source>
        <dbReference type="ARBA" id="ARBA00022705"/>
    </source>
</evidence>
<keyword evidence="4" id="KW-0548">Nucleotidyltransferase</keyword>
<proteinExistence type="predicted"/>
<evidence type="ECO:0000256" key="12">
    <source>
        <dbReference type="ARBA" id="ARBA00023125"/>
    </source>
</evidence>
<dbReference type="GO" id="GO:0046872">
    <property type="term" value="F:metal ion binding"/>
    <property type="evidence" value="ECO:0007669"/>
    <property type="project" value="UniProtKB-KW"/>
</dbReference>
<keyword evidence="6" id="KW-0540">Nuclease</keyword>
<evidence type="ECO:0000256" key="4">
    <source>
        <dbReference type="ARBA" id="ARBA00022695"/>
    </source>
</evidence>
<keyword evidence="7" id="KW-0479">Metal-binding</keyword>
<keyword evidence="8" id="KW-0547">Nucleotide-binding</keyword>
<dbReference type="EMBL" id="MH617336">
    <property type="protein sequence ID" value="AXH76228.1"/>
    <property type="molecule type" value="Genomic_DNA"/>
</dbReference>
<evidence type="ECO:0000256" key="6">
    <source>
        <dbReference type="ARBA" id="ARBA00022722"/>
    </source>
</evidence>
<dbReference type="GO" id="GO:0006260">
    <property type="term" value="P:DNA replication"/>
    <property type="evidence" value="ECO:0007669"/>
    <property type="project" value="UniProtKB-KW"/>
</dbReference>
<evidence type="ECO:0000256" key="9">
    <source>
        <dbReference type="ARBA" id="ARBA00022759"/>
    </source>
</evidence>
<organism evidence="14 15">
    <name type="scientific">Cressdnaviricota sp</name>
    <dbReference type="NCBI Taxonomy" id="2748378"/>
    <lineage>
        <taxon>Viruses</taxon>
        <taxon>Monodnaviria</taxon>
        <taxon>Shotokuvirae</taxon>
        <taxon>Cressdnaviricota</taxon>
    </lineage>
</organism>
<feature type="domain" description="CRESS-DNA virus Rep endonuclease" evidence="13">
    <location>
        <begin position="5"/>
        <end position="104"/>
    </location>
</feature>
<keyword evidence="12" id="KW-0238">DNA-binding</keyword>
<dbReference type="GO" id="GO:0016787">
    <property type="term" value="F:hydrolase activity"/>
    <property type="evidence" value="ECO:0007669"/>
    <property type="project" value="UniProtKB-KW"/>
</dbReference>
<keyword evidence="3" id="KW-0808">Transferase</keyword>
<keyword evidence="5" id="KW-0235">DNA replication</keyword>
<name>A0A345MXX8_9VIRU</name>
<keyword evidence="9" id="KW-0255">Endonuclease</keyword>
<keyword evidence="2" id="KW-1048">Host nucleus</keyword>
<dbReference type="Proteomes" id="UP000271872">
    <property type="component" value="Segment"/>
</dbReference>
<evidence type="ECO:0000256" key="3">
    <source>
        <dbReference type="ARBA" id="ARBA00022679"/>
    </source>
</evidence>
<evidence type="ECO:0000313" key="14">
    <source>
        <dbReference type="EMBL" id="AXH76228.1"/>
    </source>
</evidence>
<dbReference type="InterPro" id="IPR049912">
    <property type="entry name" value="CRESS_DNA_REP"/>
</dbReference>
<evidence type="ECO:0000256" key="2">
    <source>
        <dbReference type="ARBA" id="ARBA00022562"/>
    </source>
</evidence>
<evidence type="ECO:0000256" key="1">
    <source>
        <dbReference type="ARBA" id="ARBA00004147"/>
    </source>
</evidence>
<evidence type="ECO:0000256" key="11">
    <source>
        <dbReference type="ARBA" id="ARBA00023124"/>
    </source>
</evidence>
<dbReference type="GO" id="GO:0003677">
    <property type="term" value="F:DNA binding"/>
    <property type="evidence" value="ECO:0007669"/>
    <property type="project" value="UniProtKB-KW"/>
</dbReference>
<dbReference type="GO" id="GO:0042025">
    <property type="term" value="C:host cell nucleus"/>
    <property type="evidence" value="ECO:0007669"/>
    <property type="project" value="UniProtKB-SubCell"/>
</dbReference>
<accession>A0A345MXX8</accession>
<keyword evidence="15" id="KW-1185">Reference proteome</keyword>